<reference evidence="7" key="1">
    <citation type="submission" date="2025-08" db="UniProtKB">
        <authorList>
            <consortium name="RefSeq"/>
        </authorList>
    </citation>
    <scope>IDENTIFICATION</scope>
    <source>
        <tissue evidence="7">Whole Larva</tissue>
    </source>
</reference>
<protein>
    <submittedName>
        <fullName evidence="7">Serine protease inhibitor dipetalogastin-like</fullName>
    </submittedName>
</protein>
<dbReference type="PROSITE" id="PS51465">
    <property type="entry name" value="KAZAL_2"/>
    <property type="match status" value="4"/>
</dbReference>
<keyword evidence="4" id="KW-0732">Signal</keyword>
<keyword evidence="2" id="KW-0964">Secreted</keyword>
<dbReference type="PANTHER" id="PTHR21179:SF0">
    <property type="entry name" value="SERINE PROTEASE INHIBITOR KAZAL-TYPE 4"/>
    <property type="match status" value="1"/>
</dbReference>
<feature type="domain" description="Kazal-like" evidence="5">
    <location>
        <begin position="155"/>
        <end position="215"/>
    </location>
</feature>
<feature type="domain" description="Kazal-like" evidence="5">
    <location>
        <begin position="114"/>
        <end position="148"/>
    </location>
</feature>
<organism evidence="6 7">
    <name type="scientific">Nicrophorus vespilloides</name>
    <name type="common">Boreal carrion beetle</name>
    <dbReference type="NCBI Taxonomy" id="110193"/>
    <lineage>
        <taxon>Eukaryota</taxon>
        <taxon>Metazoa</taxon>
        <taxon>Ecdysozoa</taxon>
        <taxon>Arthropoda</taxon>
        <taxon>Hexapoda</taxon>
        <taxon>Insecta</taxon>
        <taxon>Pterygota</taxon>
        <taxon>Neoptera</taxon>
        <taxon>Endopterygota</taxon>
        <taxon>Coleoptera</taxon>
        <taxon>Polyphaga</taxon>
        <taxon>Staphyliniformia</taxon>
        <taxon>Silphidae</taxon>
        <taxon>Nicrophorinae</taxon>
        <taxon>Nicrophorus</taxon>
    </lineage>
</organism>
<evidence type="ECO:0000256" key="4">
    <source>
        <dbReference type="SAM" id="SignalP"/>
    </source>
</evidence>
<evidence type="ECO:0000256" key="3">
    <source>
        <dbReference type="ARBA" id="ARBA00023157"/>
    </source>
</evidence>
<name>A0ABM1MUN1_NICVS</name>
<dbReference type="Pfam" id="PF07648">
    <property type="entry name" value="Kazal_2"/>
    <property type="match status" value="1"/>
</dbReference>
<dbReference type="GeneID" id="108563947"/>
<dbReference type="CDD" id="cd00104">
    <property type="entry name" value="KAZAL_FS"/>
    <property type="match status" value="4"/>
</dbReference>
<feature type="chain" id="PRO_5045276294" evidence="4">
    <location>
        <begin position="18"/>
        <end position="215"/>
    </location>
</feature>
<evidence type="ECO:0000256" key="1">
    <source>
        <dbReference type="ARBA" id="ARBA00004613"/>
    </source>
</evidence>
<evidence type="ECO:0000256" key="2">
    <source>
        <dbReference type="ARBA" id="ARBA00022525"/>
    </source>
</evidence>
<dbReference type="RefSeq" id="XP_017778281.1">
    <property type="nucleotide sequence ID" value="XM_017922792.1"/>
</dbReference>
<evidence type="ECO:0000259" key="5">
    <source>
        <dbReference type="PROSITE" id="PS51465"/>
    </source>
</evidence>
<dbReference type="SUPFAM" id="SSF100895">
    <property type="entry name" value="Kazal-type serine protease inhibitors"/>
    <property type="match status" value="4"/>
</dbReference>
<dbReference type="Proteomes" id="UP000695000">
    <property type="component" value="Unplaced"/>
</dbReference>
<dbReference type="Gene3D" id="3.30.60.30">
    <property type="match status" value="4"/>
</dbReference>
<feature type="signal peptide" evidence="4">
    <location>
        <begin position="1"/>
        <end position="17"/>
    </location>
</feature>
<feature type="domain" description="Kazal-like" evidence="5">
    <location>
        <begin position="64"/>
        <end position="111"/>
    </location>
</feature>
<feature type="domain" description="Kazal-like" evidence="5">
    <location>
        <begin position="14"/>
        <end position="63"/>
    </location>
</feature>
<accession>A0ABM1MUN1</accession>
<dbReference type="GO" id="GO:0004867">
    <property type="term" value="F:serine-type endopeptidase inhibitor activity"/>
    <property type="evidence" value="ECO:0007669"/>
    <property type="project" value="UniProtKB-KW"/>
</dbReference>
<dbReference type="InterPro" id="IPR002350">
    <property type="entry name" value="Kazal_dom"/>
</dbReference>
<dbReference type="InterPro" id="IPR039932">
    <property type="entry name" value="Spink4-like"/>
</dbReference>
<dbReference type="SMART" id="SM00280">
    <property type="entry name" value="KAZAL"/>
    <property type="match status" value="4"/>
</dbReference>
<evidence type="ECO:0000313" key="7">
    <source>
        <dbReference type="RefSeq" id="XP_017778281.1"/>
    </source>
</evidence>
<sequence length="215" mass="24010">MKVIIFALAAVLALVVADDCPCTYEYNPVCGSNGQTYSNPCQLRCAQQTYADLRFFYPGNCGTPNFDCPCTREFRPVCGTNGFTYNNPCLFRCAKETFDSIEIAYEGFCGNPVETRILDCPCTREYRPVCATNGVTYANPCLFRCAKKTFEFIEIAYSGECGNPRETRNLDCPCTKEYDPVCATNGVTYANPCLFRCAKKTYHSIEIAYSGKCLQ</sequence>
<evidence type="ECO:0000313" key="6">
    <source>
        <dbReference type="Proteomes" id="UP000695000"/>
    </source>
</evidence>
<keyword evidence="6" id="KW-1185">Reference proteome</keyword>
<keyword evidence="7" id="KW-0646">Protease inhibitor</keyword>
<dbReference type="Pfam" id="PF00050">
    <property type="entry name" value="Kazal_1"/>
    <property type="match status" value="3"/>
</dbReference>
<keyword evidence="7" id="KW-0722">Serine protease inhibitor</keyword>
<gene>
    <name evidence="7" type="primary">LOC108563947</name>
</gene>
<comment type="subcellular location">
    <subcellularLocation>
        <location evidence="1">Secreted</location>
    </subcellularLocation>
</comment>
<keyword evidence="3" id="KW-1015">Disulfide bond</keyword>
<proteinExistence type="predicted"/>
<dbReference type="PANTHER" id="PTHR21179">
    <property type="entry name" value="SERINE-TYPE ENDOPEPTIDASE INHIBITOR"/>
    <property type="match status" value="1"/>
</dbReference>
<dbReference type="PROSITE" id="PS00282">
    <property type="entry name" value="KAZAL_1"/>
    <property type="match status" value="2"/>
</dbReference>
<dbReference type="InterPro" id="IPR036058">
    <property type="entry name" value="Kazal_dom_sf"/>
</dbReference>